<sequence>MCYQHILLKLEETHHDYYHNSGVKISENPLETKENIASNFKTSTDIKFTSKPEVTNNNTVESLDLESFTKKLGLNFSKNKDDLRKFYGIYNKSVSRIRSAGRN</sequence>
<evidence type="ECO:0000313" key="1">
    <source>
        <dbReference type="EMBL" id="ESA16430.1"/>
    </source>
</evidence>
<name>U9U7S1_RHIID</name>
<protein>
    <submittedName>
        <fullName evidence="1">Uncharacterized protein</fullName>
    </submittedName>
</protein>
<accession>U9U7S1</accession>
<proteinExistence type="predicted"/>
<dbReference type="EMBL" id="KI281061">
    <property type="protein sequence ID" value="ESA16430.1"/>
    <property type="molecule type" value="Genomic_DNA"/>
</dbReference>
<organism evidence="1">
    <name type="scientific">Rhizophagus irregularis (strain DAOM 181602 / DAOM 197198 / MUCL 43194)</name>
    <name type="common">Arbuscular mycorrhizal fungus</name>
    <name type="synonym">Glomus intraradices</name>
    <dbReference type="NCBI Taxonomy" id="747089"/>
    <lineage>
        <taxon>Eukaryota</taxon>
        <taxon>Fungi</taxon>
        <taxon>Fungi incertae sedis</taxon>
        <taxon>Mucoromycota</taxon>
        <taxon>Glomeromycotina</taxon>
        <taxon>Glomeromycetes</taxon>
        <taxon>Glomerales</taxon>
        <taxon>Glomeraceae</taxon>
        <taxon>Rhizophagus</taxon>
    </lineage>
</organism>
<reference evidence="1" key="1">
    <citation type="submission" date="2013-07" db="EMBL/GenBank/DDBJ databases">
        <title>The genome of an arbuscular mycorrhizal fungus provides insights into the evolution of the oldest plant symbiosis.</title>
        <authorList>
            <consortium name="DOE Joint Genome Institute"/>
            <person name="Tisserant E."/>
            <person name="Malbreil M."/>
            <person name="Kuo A."/>
            <person name="Kohler A."/>
            <person name="Symeonidi A."/>
            <person name="Balestrini R."/>
            <person name="Charron P."/>
            <person name="Duensing N."/>
            <person name="Frei-dit-Frey N."/>
            <person name="Gianinazzi-Pearson V."/>
            <person name="Gilbert B."/>
            <person name="Handa Y."/>
            <person name="Hijri M."/>
            <person name="Kaul R."/>
            <person name="Kawaguchi M."/>
            <person name="Krajinski F."/>
            <person name="Lammers P."/>
            <person name="Lapierre D."/>
            <person name="Masclaux F.G."/>
            <person name="Murat C."/>
            <person name="Morin E."/>
            <person name="Ndikumana S."/>
            <person name="Pagni M."/>
            <person name="Petitpierre D."/>
            <person name="Requena N."/>
            <person name="Rosikiewicz P."/>
            <person name="Riley R."/>
            <person name="Saito K."/>
            <person name="San Clemente H."/>
            <person name="Shapiro H."/>
            <person name="van Tuinen D."/>
            <person name="Becard G."/>
            <person name="Bonfante P."/>
            <person name="Paszkowski U."/>
            <person name="Shachar-Hill Y."/>
            <person name="Young J.P."/>
            <person name="Sanders I.R."/>
            <person name="Henrissat B."/>
            <person name="Rensing S.A."/>
            <person name="Grigoriev I.V."/>
            <person name="Corradi N."/>
            <person name="Roux C."/>
            <person name="Martin F."/>
        </authorList>
    </citation>
    <scope>NUCLEOTIDE SEQUENCE</scope>
    <source>
        <strain evidence="1">DAOM 197198</strain>
    </source>
</reference>
<dbReference type="HOGENOM" id="CLU_2265124_0_0_1"/>
<dbReference type="AlphaFoldDB" id="U9U7S1"/>
<gene>
    <name evidence="1" type="ORF">GLOINDRAFT_22818</name>
</gene>